<proteinExistence type="predicted"/>
<dbReference type="AlphaFoldDB" id="A0A0N5CD95"/>
<dbReference type="WBParaSite" id="SPAL_0001584000.1">
    <property type="protein sequence ID" value="SPAL_0001584000.1"/>
    <property type="gene ID" value="SPAL_0001584000"/>
</dbReference>
<organism evidence="1 2">
    <name type="scientific">Strongyloides papillosus</name>
    <name type="common">Intestinal threadworm</name>
    <dbReference type="NCBI Taxonomy" id="174720"/>
    <lineage>
        <taxon>Eukaryota</taxon>
        <taxon>Metazoa</taxon>
        <taxon>Ecdysozoa</taxon>
        <taxon>Nematoda</taxon>
        <taxon>Chromadorea</taxon>
        <taxon>Rhabditida</taxon>
        <taxon>Tylenchina</taxon>
        <taxon>Panagrolaimomorpha</taxon>
        <taxon>Strongyloidoidea</taxon>
        <taxon>Strongyloididae</taxon>
        <taxon>Strongyloides</taxon>
    </lineage>
</organism>
<keyword evidence="1" id="KW-1185">Reference proteome</keyword>
<protein>
    <submittedName>
        <fullName evidence="2">Mitochondrial genome maintenance protein MGM101</fullName>
    </submittedName>
</protein>
<dbReference type="Proteomes" id="UP000046392">
    <property type="component" value="Unplaced"/>
</dbReference>
<evidence type="ECO:0000313" key="1">
    <source>
        <dbReference type="Proteomes" id="UP000046392"/>
    </source>
</evidence>
<name>A0A0N5CD95_STREA</name>
<evidence type="ECO:0000313" key="2">
    <source>
        <dbReference type="WBParaSite" id="SPAL_0001584000.1"/>
    </source>
</evidence>
<accession>A0A0N5CD95</accession>
<sequence>MSSFKFSQLSNKVINTVRSSIEASSTKTAPTVSSTILYEKDVDTMANRIIPRVMVTRNITGISKNAAEVPPTPEEFDPLNPGKWQVGASGKILPRLPEGTRVGQLVMGKYGLYHPESRRRIEAYSGGLDAGLKSEDATSRDKSLVLFGKSLVCLCIFVSLWNIGTLINGKPLPPFQDHKAPGAN</sequence>
<dbReference type="STRING" id="174720.A0A0N5CD95"/>
<reference evidence="2" key="1">
    <citation type="submission" date="2017-02" db="UniProtKB">
        <authorList>
            <consortium name="WormBaseParasite"/>
        </authorList>
    </citation>
    <scope>IDENTIFICATION</scope>
</reference>